<evidence type="ECO:0000256" key="11">
    <source>
        <dbReference type="SAM" id="SignalP"/>
    </source>
</evidence>
<evidence type="ECO:0000256" key="2">
    <source>
        <dbReference type="ARBA" id="ARBA00016165"/>
    </source>
</evidence>
<evidence type="ECO:0000256" key="1">
    <source>
        <dbReference type="ARBA" id="ARBA00004370"/>
    </source>
</evidence>
<dbReference type="InterPro" id="IPR009056">
    <property type="entry name" value="Cyt_c-like_dom"/>
</dbReference>
<dbReference type="Pfam" id="PF02167">
    <property type="entry name" value="Cytochrom_C1"/>
    <property type="match status" value="1"/>
</dbReference>
<dbReference type="Gene3D" id="1.20.5.100">
    <property type="entry name" value="Cytochrome c1, transmembrane anchor, C-terminal"/>
    <property type="match status" value="1"/>
</dbReference>
<feature type="binding site" description="covalent" evidence="9">
    <location>
        <position position="72"/>
    </location>
    <ligand>
        <name>heme c</name>
        <dbReference type="ChEBI" id="CHEBI:61717"/>
    </ligand>
</feature>
<proteinExistence type="predicted"/>
<organism evidence="13 14">
    <name type="scientific">alpha proteobacterium IMCC14465</name>
    <dbReference type="NCBI Taxonomy" id="1220535"/>
    <lineage>
        <taxon>Bacteria</taxon>
        <taxon>Pseudomonadati</taxon>
        <taxon>Pseudomonadota</taxon>
        <taxon>Alphaproteobacteria</taxon>
        <taxon>PS1 clade</taxon>
    </lineage>
</organism>
<keyword evidence="6 10" id="KW-1133">Transmembrane helix</keyword>
<evidence type="ECO:0000256" key="9">
    <source>
        <dbReference type="PIRSR" id="PIRSR602326-1"/>
    </source>
</evidence>
<dbReference type="AlphaFoldDB" id="J9DX92"/>
<dbReference type="GO" id="GO:0020037">
    <property type="term" value="F:heme binding"/>
    <property type="evidence" value="ECO:0007669"/>
    <property type="project" value="InterPro"/>
</dbReference>
<evidence type="ECO:0000256" key="6">
    <source>
        <dbReference type="ARBA" id="ARBA00022989"/>
    </source>
</evidence>
<dbReference type="PANTHER" id="PTHR10266:SF3">
    <property type="entry name" value="CYTOCHROME C1, HEME PROTEIN, MITOCHONDRIAL"/>
    <property type="match status" value="1"/>
</dbReference>
<keyword evidence="5 9" id="KW-0479">Metal-binding</keyword>
<feature type="chain" id="PRO_5003821896" description="Cytochrome c1" evidence="11">
    <location>
        <begin position="33"/>
        <end position="266"/>
    </location>
</feature>
<evidence type="ECO:0000313" key="14">
    <source>
        <dbReference type="Proteomes" id="UP000004836"/>
    </source>
</evidence>
<dbReference type="SUPFAM" id="SSF46626">
    <property type="entry name" value="Cytochrome c"/>
    <property type="match status" value="1"/>
</dbReference>
<dbReference type="Proteomes" id="UP000004836">
    <property type="component" value="Unassembled WGS sequence"/>
</dbReference>
<evidence type="ECO:0000313" key="13">
    <source>
        <dbReference type="EMBL" id="EJW21622.1"/>
    </source>
</evidence>
<keyword evidence="11" id="KW-0732">Signal</keyword>
<evidence type="ECO:0000256" key="5">
    <source>
        <dbReference type="ARBA" id="ARBA00022723"/>
    </source>
</evidence>
<evidence type="ECO:0000256" key="4">
    <source>
        <dbReference type="ARBA" id="ARBA00022692"/>
    </source>
</evidence>
<dbReference type="eggNOG" id="COG2857">
    <property type="taxonomic scope" value="Bacteria"/>
</dbReference>
<dbReference type="OrthoDB" id="9808471at2"/>
<feature type="binding site" description="covalent" evidence="9">
    <location>
        <position position="73"/>
    </location>
    <ligand>
        <name>heme c</name>
        <dbReference type="ChEBI" id="CHEBI:61717"/>
    </ligand>
</feature>
<sequence length="266" mass="29084">MNRLSALIFSVFLTVGLTSGLSVSLSITSAEAAGDAKHPDAIDWSFNGLFGTYDRDALRRGYKVYTEVCASCHSMDQLRFRNLSQPGGPEFTAPEVKAIAAGFTVEDGPDDYGDMFDRPGLPKDAFVNPFPNVQAARAANGGAYPPDLSLITKARSGGPDYIYALLTGYEDPPAGMTMRDGLYYNPYMAGGKIAMAAPLLEELVEYSDGTAASVEQMSYDVVTFLNWAAEPELEERKRTGFMVLIYLTVFAGLLFFSMRRIWADKH</sequence>
<dbReference type="PANTHER" id="PTHR10266">
    <property type="entry name" value="CYTOCHROME C1"/>
    <property type="match status" value="1"/>
</dbReference>
<dbReference type="GO" id="GO:0016020">
    <property type="term" value="C:membrane"/>
    <property type="evidence" value="ECO:0007669"/>
    <property type="project" value="UniProtKB-SubCell"/>
</dbReference>
<name>J9DX92_9PROT</name>
<comment type="subcellular location">
    <subcellularLocation>
        <location evidence="1">Membrane</location>
    </subcellularLocation>
</comment>
<dbReference type="InterPro" id="IPR002326">
    <property type="entry name" value="Cyt_c1"/>
</dbReference>
<dbReference type="EMBL" id="ALYF01000003">
    <property type="protein sequence ID" value="EJW21622.1"/>
    <property type="molecule type" value="Genomic_DNA"/>
</dbReference>
<dbReference type="PATRIC" id="fig|1220535.3.peg.1410"/>
<dbReference type="STRING" id="1220535.IMCC14465_14180"/>
<accession>J9DX92</accession>
<keyword evidence="4 10" id="KW-0812">Transmembrane</keyword>
<dbReference type="FunFam" id="1.10.760.10:FF:000011">
    <property type="entry name" value="Cytochrome c1, putative"/>
    <property type="match status" value="1"/>
</dbReference>
<gene>
    <name evidence="13" type="ORF">IMCC14465_14180</name>
</gene>
<reference evidence="13 14" key="1">
    <citation type="journal article" date="2012" name="J. Bacteriol.">
        <title>Genome Sequence of Strain IMCC14465, Isolated from the East Sea, Belonging to the PS1 Clade of Alphaproteobacteria.</title>
        <authorList>
            <person name="Yang S.J."/>
            <person name="Kang I."/>
            <person name="Cho J.C."/>
        </authorList>
    </citation>
    <scope>NUCLEOTIDE SEQUENCE [LARGE SCALE GENOMIC DNA]</scope>
    <source>
        <strain evidence="13 14">IMCC14465</strain>
    </source>
</reference>
<keyword evidence="3 9" id="KW-0349">Heme</keyword>
<comment type="cofactor">
    <cofactor evidence="9">
        <name>heme c</name>
        <dbReference type="ChEBI" id="CHEBI:61717"/>
    </cofactor>
    <text evidence="9">Binds 1 heme c group covalently per subunit.</text>
</comment>
<dbReference type="Gene3D" id="1.10.760.10">
    <property type="entry name" value="Cytochrome c-like domain"/>
    <property type="match status" value="1"/>
</dbReference>
<evidence type="ECO:0000259" key="12">
    <source>
        <dbReference type="PROSITE" id="PS51007"/>
    </source>
</evidence>
<evidence type="ECO:0000256" key="8">
    <source>
        <dbReference type="ARBA" id="ARBA00023136"/>
    </source>
</evidence>
<keyword evidence="7 9" id="KW-0408">Iron</keyword>
<feature type="domain" description="Cytochrome c" evidence="12">
    <location>
        <begin position="56"/>
        <end position="211"/>
    </location>
</feature>
<keyword evidence="14" id="KW-1185">Reference proteome</keyword>
<dbReference type="InterPro" id="IPR036909">
    <property type="entry name" value="Cyt_c-like_dom_sf"/>
</dbReference>
<comment type="caution">
    <text evidence="13">The sequence shown here is derived from an EMBL/GenBank/DDBJ whole genome shotgun (WGS) entry which is preliminary data.</text>
</comment>
<dbReference type="PROSITE" id="PS51007">
    <property type="entry name" value="CYTC"/>
    <property type="match status" value="1"/>
</dbReference>
<evidence type="ECO:0000256" key="10">
    <source>
        <dbReference type="SAM" id="Phobius"/>
    </source>
</evidence>
<feature type="signal peptide" evidence="11">
    <location>
        <begin position="1"/>
        <end position="32"/>
    </location>
</feature>
<feature type="binding site" description="covalent" evidence="9">
    <location>
        <position position="195"/>
    </location>
    <ligand>
        <name>heme c</name>
        <dbReference type="ChEBI" id="CHEBI:61717"/>
    </ligand>
</feature>
<keyword evidence="8 10" id="KW-0472">Membrane</keyword>
<protein>
    <recommendedName>
        <fullName evidence="2">Cytochrome c1</fullName>
    </recommendedName>
</protein>
<evidence type="ECO:0000256" key="7">
    <source>
        <dbReference type="ARBA" id="ARBA00023004"/>
    </source>
</evidence>
<dbReference type="GO" id="GO:0046872">
    <property type="term" value="F:metal ion binding"/>
    <property type="evidence" value="ECO:0007669"/>
    <property type="project" value="UniProtKB-KW"/>
</dbReference>
<dbReference type="GO" id="GO:0009055">
    <property type="term" value="F:electron transfer activity"/>
    <property type="evidence" value="ECO:0007669"/>
    <property type="project" value="InterPro"/>
</dbReference>
<feature type="transmembrane region" description="Helical" evidence="10">
    <location>
        <begin position="240"/>
        <end position="258"/>
    </location>
</feature>
<evidence type="ECO:0000256" key="3">
    <source>
        <dbReference type="ARBA" id="ARBA00022617"/>
    </source>
</evidence>
<feature type="binding site" description="covalent" evidence="9">
    <location>
        <position position="69"/>
    </location>
    <ligand>
        <name>heme c</name>
        <dbReference type="ChEBI" id="CHEBI:61717"/>
    </ligand>
</feature>
<dbReference type="PRINTS" id="PR00603">
    <property type="entry name" value="CYTOCHROMEC1"/>
</dbReference>